<sequence>MGKDSFQKSESLKQQRPPADPPSYEEVLNEETGSSSSARPASSVRPSTRPPARPPAAVEASQSSQKLSGNSVPPKHSQQSHNSSTDASDIYTANLDLPFRYPKGYFCKKCKNTGYKLKNGRVCKDCWKKFRPDIYYGPSYGSSPNSQYVPPQTPMASQIPFAAIPTSGPGPYVPPFPGMNSYNGTNNGYMGSPAAVPGMSPGPPPPNARVVKPGDPAIGGSLCYKCGGKGLVPFFLDEEICNACNGLGRIL</sequence>
<dbReference type="EMBL" id="KV454015">
    <property type="protein sequence ID" value="ODV95074.1"/>
    <property type="molecule type" value="Genomic_DNA"/>
</dbReference>
<proteinExistence type="predicted"/>
<dbReference type="AlphaFoldDB" id="A0A1E4TTM5"/>
<dbReference type="STRING" id="669874.A0A1E4TTM5"/>
<dbReference type="InterPro" id="IPR038910">
    <property type="entry name" value="Hua1-like"/>
</dbReference>
<dbReference type="PANTHER" id="PTHR28031">
    <property type="entry name" value="PROLINE-RICH PROTEIN HUA1"/>
    <property type="match status" value="1"/>
</dbReference>
<feature type="compositionally biased region" description="Low complexity" evidence="1">
    <location>
        <begin position="34"/>
        <end position="47"/>
    </location>
</feature>
<accession>A0A1E4TTM5</accession>
<dbReference type="GO" id="GO:0005737">
    <property type="term" value="C:cytoplasm"/>
    <property type="evidence" value="ECO:0007669"/>
    <property type="project" value="TreeGrafter"/>
</dbReference>
<organism evidence="2 3">
    <name type="scientific">Pachysolen tannophilus NRRL Y-2460</name>
    <dbReference type="NCBI Taxonomy" id="669874"/>
    <lineage>
        <taxon>Eukaryota</taxon>
        <taxon>Fungi</taxon>
        <taxon>Dikarya</taxon>
        <taxon>Ascomycota</taxon>
        <taxon>Saccharomycotina</taxon>
        <taxon>Pichiomycetes</taxon>
        <taxon>Pachysolenaceae</taxon>
        <taxon>Pachysolen</taxon>
    </lineage>
</organism>
<name>A0A1E4TTM5_PACTA</name>
<evidence type="ECO:0000256" key="1">
    <source>
        <dbReference type="SAM" id="MobiDB-lite"/>
    </source>
</evidence>
<protein>
    <submittedName>
        <fullName evidence="2">Uncharacterized protein</fullName>
    </submittedName>
</protein>
<feature type="compositionally biased region" description="Polar residues" evidence="1">
    <location>
        <begin position="62"/>
        <end position="87"/>
    </location>
</feature>
<dbReference type="Proteomes" id="UP000094236">
    <property type="component" value="Unassembled WGS sequence"/>
</dbReference>
<feature type="compositionally biased region" description="Basic and acidic residues" evidence="1">
    <location>
        <begin position="1"/>
        <end position="13"/>
    </location>
</feature>
<reference evidence="3" key="1">
    <citation type="submission" date="2016-05" db="EMBL/GenBank/DDBJ databases">
        <title>Comparative genomics of biotechnologically important yeasts.</title>
        <authorList>
            <consortium name="DOE Joint Genome Institute"/>
            <person name="Riley R."/>
            <person name="Haridas S."/>
            <person name="Wolfe K.H."/>
            <person name="Lopes M.R."/>
            <person name="Hittinger C.T."/>
            <person name="Goker M."/>
            <person name="Salamov A."/>
            <person name="Wisecaver J."/>
            <person name="Long T.M."/>
            <person name="Aerts A.L."/>
            <person name="Barry K."/>
            <person name="Choi C."/>
            <person name="Clum A."/>
            <person name="Coughlan A.Y."/>
            <person name="Deshpande S."/>
            <person name="Douglass A.P."/>
            <person name="Hanson S.J."/>
            <person name="Klenk H.-P."/>
            <person name="Labutti K."/>
            <person name="Lapidus A."/>
            <person name="Lindquist E."/>
            <person name="Lipzen A."/>
            <person name="Meier-Kolthoff J.P."/>
            <person name="Ohm R.A."/>
            <person name="Otillar R.P."/>
            <person name="Pangilinan J."/>
            <person name="Peng Y."/>
            <person name="Rokas A."/>
            <person name="Rosa C.A."/>
            <person name="Scheuner C."/>
            <person name="Sibirny A.A."/>
            <person name="Slot J.C."/>
            <person name="Stielow J.B."/>
            <person name="Sun H."/>
            <person name="Kurtzman C.P."/>
            <person name="Blackwell M."/>
            <person name="Grigoriev I.V."/>
            <person name="Jeffries T.W."/>
        </authorList>
    </citation>
    <scope>NUCLEOTIDE SEQUENCE [LARGE SCALE GENOMIC DNA]</scope>
    <source>
        <strain evidence="3">NRRL Y-2460</strain>
    </source>
</reference>
<feature type="region of interest" description="Disordered" evidence="1">
    <location>
        <begin position="1"/>
        <end position="87"/>
    </location>
</feature>
<gene>
    <name evidence="2" type="ORF">PACTADRAFT_50893</name>
</gene>
<keyword evidence="3" id="KW-1185">Reference proteome</keyword>
<dbReference type="OrthoDB" id="2405700at2759"/>
<evidence type="ECO:0000313" key="3">
    <source>
        <dbReference type="Proteomes" id="UP000094236"/>
    </source>
</evidence>
<evidence type="ECO:0000313" key="2">
    <source>
        <dbReference type="EMBL" id="ODV95074.1"/>
    </source>
</evidence>
<dbReference type="PANTHER" id="PTHR28031:SF1">
    <property type="entry name" value="PROLINE-RICH PROTEIN HUA1"/>
    <property type="match status" value="1"/>
</dbReference>